<dbReference type="InterPro" id="IPR045455">
    <property type="entry name" value="NrS-1_pol-like_helicase"/>
</dbReference>
<keyword evidence="5" id="KW-1185">Reference proteome</keyword>
<dbReference type="RefSeq" id="WP_335962194.1">
    <property type="nucleotide sequence ID" value="NZ_JAXBLX010000025.1"/>
</dbReference>
<feature type="domain" description="SF3 helicase" evidence="3">
    <location>
        <begin position="329"/>
        <end position="492"/>
    </location>
</feature>
<dbReference type="InterPro" id="IPR014015">
    <property type="entry name" value="Helicase_SF3_DNA-vir"/>
</dbReference>
<evidence type="ECO:0000256" key="2">
    <source>
        <dbReference type="ARBA" id="ARBA00022840"/>
    </source>
</evidence>
<dbReference type="Pfam" id="PF19263">
    <property type="entry name" value="DUF5906"/>
    <property type="match status" value="1"/>
</dbReference>
<evidence type="ECO:0000313" key="4">
    <source>
        <dbReference type="EMBL" id="MFC0469671.1"/>
    </source>
</evidence>
<keyword evidence="2" id="KW-0067">ATP-binding</keyword>
<accession>A0ABV6K8P7</accession>
<protein>
    <submittedName>
        <fullName evidence="4">DUF5906 domain-containing protein</fullName>
    </submittedName>
</protein>
<evidence type="ECO:0000313" key="5">
    <source>
        <dbReference type="Proteomes" id="UP001589838"/>
    </source>
</evidence>
<dbReference type="Gene3D" id="3.40.50.300">
    <property type="entry name" value="P-loop containing nucleotide triphosphate hydrolases"/>
    <property type="match status" value="1"/>
</dbReference>
<gene>
    <name evidence="4" type="ORF">ACFFHM_03775</name>
</gene>
<comment type="caution">
    <text evidence="4">The sequence shown here is derived from an EMBL/GenBank/DDBJ whole genome shotgun (WGS) entry which is preliminary data.</text>
</comment>
<evidence type="ECO:0000256" key="1">
    <source>
        <dbReference type="ARBA" id="ARBA00022741"/>
    </source>
</evidence>
<dbReference type="PROSITE" id="PS51206">
    <property type="entry name" value="SF3_HELICASE_1"/>
    <property type="match status" value="1"/>
</dbReference>
<reference evidence="4 5" key="1">
    <citation type="submission" date="2024-09" db="EMBL/GenBank/DDBJ databases">
        <authorList>
            <person name="Sun Q."/>
            <person name="Mori K."/>
        </authorList>
    </citation>
    <scope>NUCLEOTIDE SEQUENCE [LARGE SCALE GENOMIC DNA]</scope>
    <source>
        <strain evidence="4 5">NCAIM B.02610</strain>
    </source>
</reference>
<dbReference type="InterPro" id="IPR027417">
    <property type="entry name" value="P-loop_NTPase"/>
</dbReference>
<sequence>MQAEETYKEFIENEKFPRKDAEISDTHETFDSCGWVLKDDEVVVDIDCLPKDKIERIISYFDIKTQIVWTSRGAHFYFNKPKAFKGAKKVCPLGFEVEYKHSKNTDSITIKQNGELRIIDNKGKRENLPEIFYTKKFLKPLLGLDEGEGRNNLLFAHRMKIYELKQWQPILRFINNYIFATPLPEDEFQTITRDVHIEAKKNREPEVASVLIAKYRIVQYLGKLYWYEDNQYMTDDDLLKRLLFSEIGQQKSRYFEEIVKQMKIQAPIVDTTKVFSIKLQNGILVDGQFHKVDYKEFTPFSINIPYNEDAEPVKDVDDYIDHLTNNDADYRNRLLEILAHPLIVDKKFKRMLAKFFIFVGDGGNGKGTLLFIIREILGHKNCSGLSIKNMTDERYFTTMQGKLVNLGDDVQDEAINNEQMKVLKNISTCDYVATRNLFEQSKEVELTLSLIFTSNHILKSFEKGESYKRRVDWLPMYGKPKKKDKNFIDKLATPEALKYWVKLIVEGYQRIYKNLGFSESALVTKFNEEYHSMNNTCIEFLQDFDPSHFEGKRAPESYEEYEIWAVENGLNVQSKKLFKESIRKILNLEITKGTKGSRVYRPIKEEE</sequence>
<dbReference type="SUPFAM" id="SSF52540">
    <property type="entry name" value="P-loop containing nucleoside triphosphate hydrolases"/>
    <property type="match status" value="1"/>
</dbReference>
<keyword evidence="1" id="KW-0547">Nucleotide-binding</keyword>
<proteinExistence type="predicted"/>
<name>A0ABV6K8P7_9BACI</name>
<evidence type="ECO:0000259" key="3">
    <source>
        <dbReference type="PROSITE" id="PS51206"/>
    </source>
</evidence>
<dbReference type="EMBL" id="JBHLUX010000008">
    <property type="protein sequence ID" value="MFC0469671.1"/>
    <property type="molecule type" value="Genomic_DNA"/>
</dbReference>
<dbReference type="Proteomes" id="UP001589838">
    <property type="component" value="Unassembled WGS sequence"/>
</dbReference>
<organism evidence="4 5">
    <name type="scientific">Halalkalibacter kiskunsagensis</name>
    <dbReference type="NCBI Taxonomy" id="1548599"/>
    <lineage>
        <taxon>Bacteria</taxon>
        <taxon>Bacillati</taxon>
        <taxon>Bacillota</taxon>
        <taxon>Bacilli</taxon>
        <taxon>Bacillales</taxon>
        <taxon>Bacillaceae</taxon>
        <taxon>Halalkalibacter</taxon>
    </lineage>
</organism>